<reference evidence="2 3" key="2">
    <citation type="submission" date="2023-10" db="EMBL/GenBank/DDBJ databases">
        <authorList>
            <person name="Han X.F."/>
        </authorList>
    </citation>
    <scope>NUCLEOTIDE SEQUENCE [LARGE SCALE GENOMIC DNA]</scope>
    <source>
        <strain evidence="2 3">KCTC 39840</strain>
    </source>
</reference>
<keyword evidence="3" id="KW-1185">Reference proteome</keyword>
<feature type="non-terminal residue" evidence="2">
    <location>
        <position position="1"/>
    </location>
</feature>
<comment type="caution">
    <text evidence="2">The sequence shown here is derived from an EMBL/GenBank/DDBJ whole genome shotgun (WGS) entry which is preliminary data.</text>
</comment>
<dbReference type="InterPro" id="IPR002220">
    <property type="entry name" value="DapA-like"/>
</dbReference>
<organism evidence="2 3">
    <name type="scientific">Conexibacter stalactiti</name>
    <dbReference type="NCBI Taxonomy" id="1940611"/>
    <lineage>
        <taxon>Bacteria</taxon>
        <taxon>Bacillati</taxon>
        <taxon>Actinomycetota</taxon>
        <taxon>Thermoleophilia</taxon>
        <taxon>Solirubrobacterales</taxon>
        <taxon>Conexibacteraceae</taxon>
        <taxon>Conexibacter</taxon>
    </lineage>
</organism>
<keyword evidence="1" id="KW-0456">Lyase</keyword>
<dbReference type="Gene3D" id="3.20.20.70">
    <property type="entry name" value="Aldolase class I"/>
    <property type="match status" value="1"/>
</dbReference>
<dbReference type="InterPro" id="IPR013785">
    <property type="entry name" value="Aldolase_TIM"/>
</dbReference>
<evidence type="ECO:0000313" key="2">
    <source>
        <dbReference type="EMBL" id="MDW5595720.1"/>
    </source>
</evidence>
<proteinExistence type="predicted"/>
<evidence type="ECO:0000256" key="1">
    <source>
        <dbReference type="ARBA" id="ARBA00023239"/>
    </source>
</evidence>
<dbReference type="Pfam" id="PF00701">
    <property type="entry name" value="DHDPS"/>
    <property type="match status" value="1"/>
</dbReference>
<reference evidence="3" key="1">
    <citation type="submission" date="2023-07" db="EMBL/GenBank/DDBJ databases">
        <title>Conexibacter stalactiti sp. nov., isolated from stalactites in a lava cave and emended description of the genus Conexibacter.</title>
        <authorList>
            <person name="Lee S.D."/>
        </authorList>
    </citation>
    <scope>NUCLEOTIDE SEQUENCE [LARGE SCALE GENOMIC DNA]</scope>
    <source>
        <strain evidence="3">KCTC 39840</strain>
    </source>
</reference>
<name>A0ABU4HQZ7_9ACTN</name>
<gene>
    <name evidence="2" type="ORF">R7226_15325</name>
</gene>
<dbReference type="SUPFAM" id="SSF51569">
    <property type="entry name" value="Aldolase"/>
    <property type="match status" value="1"/>
</dbReference>
<dbReference type="Proteomes" id="UP001284601">
    <property type="component" value="Unassembled WGS sequence"/>
</dbReference>
<protein>
    <submittedName>
        <fullName evidence="2">Dihydrodipicolinate synthase family protein</fullName>
    </submittedName>
</protein>
<dbReference type="RefSeq" id="WP_318598058.1">
    <property type="nucleotide sequence ID" value="NZ_JAWSTH010000038.1"/>
</dbReference>
<evidence type="ECO:0000313" key="3">
    <source>
        <dbReference type="Proteomes" id="UP001284601"/>
    </source>
</evidence>
<sequence length="118" mass="12170">LVAAARRGELAAARAEARALAPLVRALFAEPNPAVIKAALHAQGLIATADVRLPLVRASEDAVARAADVLARVEPAEAALARAGETHLRNVFGKLGVSSRVAVAVAGERHAARFAAER</sequence>
<accession>A0ABU4HQZ7</accession>
<dbReference type="EMBL" id="JAWSTH010000038">
    <property type="protein sequence ID" value="MDW5595720.1"/>
    <property type="molecule type" value="Genomic_DNA"/>
</dbReference>